<evidence type="ECO:0000256" key="6">
    <source>
        <dbReference type="ARBA" id="ARBA00022771"/>
    </source>
</evidence>
<dbReference type="AlphaFoldDB" id="A0A1D2MFK6"/>
<dbReference type="PANTHER" id="PTHR28670:SF1">
    <property type="entry name" value="UV-STIMULATED SCAFFOLD PROTEIN A"/>
    <property type="match status" value="1"/>
</dbReference>
<dbReference type="InterPro" id="IPR049408">
    <property type="entry name" value="UVSSA_N_a-solenoid_rpt"/>
</dbReference>
<dbReference type="InterPro" id="IPR018610">
    <property type="entry name" value="UVSSA"/>
</dbReference>
<evidence type="ECO:0000259" key="11">
    <source>
        <dbReference type="Pfam" id="PF09740"/>
    </source>
</evidence>
<organism evidence="12 13">
    <name type="scientific">Orchesella cincta</name>
    <name type="common">Springtail</name>
    <name type="synonym">Podura cincta</name>
    <dbReference type="NCBI Taxonomy" id="48709"/>
    <lineage>
        <taxon>Eukaryota</taxon>
        <taxon>Metazoa</taxon>
        <taxon>Ecdysozoa</taxon>
        <taxon>Arthropoda</taxon>
        <taxon>Hexapoda</taxon>
        <taxon>Collembola</taxon>
        <taxon>Entomobryomorpha</taxon>
        <taxon>Entomobryoidea</taxon>
        <taxon>Orchesellidae</taxon>
        <taxon>Orchesellinae</taxon>
        <taxon>Orchesella</taxon>
    </lineage>
</organism>
<evidence type="ECO:0000256" key="5">
    <source>
        <dbReference type="ARBA" id="ARBA00022763"/>
    </source>
</evidence>
<reference evidence="12 13" key="1">
    <citation type="journal article" date="2016" name="Genome Biol. Evol.">
        <title>Gene Family Evolution Reflects Adaptation to Soil Environmental Stressors in the Genome of the Collembolan Orchesella cincta.</title>
        <authorList>
            <person name="Faddeeva-Vakhrusheva A."/>
            <person name="Derks M.F."/>
            <person name="Anvar S.Y."/>
            <person name="Agamennone V."/>
            <person name="Suring W."/>
            <person name="Smit S."/>
            <person name="van Straalen N.M."/>
            <person name="Roelofs D."/>
        </authorList>
    </citation>
    <scope>NUCLEOTIDE SEQUENCE [LARGE SCALE GENOMIC DNA]</scope>
    <source>
        <tissue evidence="12">Mixed pool</tissue>
    </source>
</reference>
<keyword evidence="7" id="KW-0862">Zinc</keyword>
<comment type="subcellular location">
    <subcellularLocation>
        <location evidence="1">Chromosome</location>
    </subcellularLocation>
</comment>
<gene>
    <name evidence="12" type="ORF">Ocin01_14917</name>
</gene>
<evidence type="ECO:0000256" key="3">
    <source>
        <dbReference type="ARBA" id="ARBA00022454"/>
    </source>
</evidence>
<feature type="domain" description="UV-stimulated scaffold protein A C-terminal" evidence="11">
    <location>
        <begin position="392"/>
        <end position="498"/>
    </location>
</feature>
<evidence type="ECO:0000256" key="7">
    <source>
        <dbReference type="ARBA" id="ARBA00022833"/>
    </source>
</evidence>
<dbReference type="Proteomes" id="UP000094527">
    <property type="component" value="Unassembled WGS sequence"/>
</dbReference>
<dbReference type="OrthoDB" id="5594015at2759"/>
<keyword evidence="5" id="KW-0227">DNA damage</keyword>
<dbReference type="GO" id="GO:0006283">
    <property type="term" value="P:transcription-coupled nucleotide-excision repair"/>
    <property type="evidence" value="ECO:0007669"/>
    <property type="project" value="TreeGrafter"/>
</dbReference>
<comment type="similarity">
    <text evidence="2">Belongs to the UVSSA family.</text>
</comment>
<keyword evidence="6" id="KW-0863">Zinc-finger</keyword>
<evidence type="ECO:0000256" key="4">
    <source>
        <dbReference type="ARBA" id="ARBA00022723"/>
    </source>
</evidence>
<protein>
    <submittedName>
        <fullName evidence="12">UV-stimulated scaffold protein A</fullName>
    </submittedName>
</protein>
<feature type="compositionally biased region" description="Polar residues" evidence="10">
    <location>
        <begin position="303"/>
        <end position="317"/>
    </location>
</feature>
<evidence type="ECO:0000256" key="9">
    <source>
        <dbReference type="ARBA" id="ARBA00023204"/>
    </source>
</evidence>
<feature type="compositionally biased region" description="Low complexity" evidence="10">
    <location>
        <begin position="353"/>
        <end position="363"/>
    </location>
</feature>
<feature type="region of interest" description="Disordered" evidence="10">
    <location>
        <begin position="538"/>
        <end position="577"/>
    </location>
</feature>
<dbReference type="STRING" id="48709.A0A1D2MFK6"/>
<dbReference type="Pfam" id="PF09740">
    <property type="entry name" value="DUF2043"/>
    <property type="match status" value="1"/>
</dbReference>
<keyword evidence="3" id="KW-0158">Chromosome</keyword>
<keyword evidence="13" id="KW-1185">Reference proteome</keyword>
<comment type="caution">
    <text evidence="12">The sequence shown here is derived from an EMBL/GenBank/DDBJ whole genome shotgun (WGS) entry which is preliminary data.</text>
</comment>
<dbReference type="PANTHER" id="PTHR28670">
    <property type="entry name" value="UV-STIMULATED SCAFFOLD PROTEIN A"/>
    <property type="match status" value="1"/>
</dbReference>
<dbReference type="GO" id="GO:0009411">
    <property type="term" value="P:response to UV"/>
    <property type="evidence" value="ECO:0007669"/>
    <property type="project" value="InterPro"/>
</dbReference>
<keyword evidence="9" id="KW-0234">DNA repair</keyword>
<dbReference type="Pfam" id="PF20867">
    <property type="entry name" value="UVSSA_N"/>
    <property type="match status" value="1"/>
</dbReference>
<evidence type="ECO:0000256" key="1">
    <source>
        <dbReference type="ARBA" id="ARBA00004286"/>
    </source>
</evidence>
<dbReference type="InterPro" id="IPR049431">
    <property type="entry name" value="UVSSA_C"/>
</dbReference>
<evidence type="ECO:0000313" key="13">
    <source>
        <dbReference type="Proteomes" id="UP000094527"/>
    </source>
</evidence>
<keyword evidence="8" id="KW-0175">Coiled coil</keyword>
<feature type="region of interest" description="Disordered" evidence="10">
    <location>
        <begin position="253"/>
        <end position="288"/>
    </location>
</feature>
<keyword evidence="4" id="KW-0479">Metal-binding</keyword>
<name>A0A1D2MFK6_ORCCI</name>
<evidence type="ECO:0000256" key="8">
    <source>
        <dbReference type="ARBA" id="ARBA00023054"/>
    </source>
</evidence>
<dbReference type="OMA" id="EEHAEMR"/>
<feature type="region of interest" description="Disordered" evidence="10">
    <location>
        <begin position="303"/>
        <end position="332"/>
    </location>
</feature>
<dbReference type="GO" id="GO:0005694">
    <property type="term" value="C:chromosome"/>
    <property type="evidence" value="ECO:0007669"/>
    <property type="project" value="UniProtKB-SubCell"/>
</dbReference>
<evidence type="ECO:0000256" key="10">
    <source>
        <dbReference type="SAM" id="MobiDB-lite"/>
    </source>
</evidence>
<evidence type="ECO:0000256" key="2">
    <source>
        <dbReference type="ARBA" id="ARBA00009240"/>
    </source>
</evidence>
<dbReference type="GO" id="GO:0000993">
    <property type="term" value="F:RNA polymerase II complex binding"/>
    <property type="evidence" value="ECO:0007669"/>
    <property type="project" value="TreeGrafter"/>
</dbReference>
<evidence type="ECO:0000313" key="12">
    <source>
        <dbReference type="EMBL" id="ODM91767.1"/>
    </source>
</evidence>
<feature type="compositionally biased region" description="Basic and acidic residues" evidence="10">
    <location>
        <begin position="560"/>
        <end position="576"/>
    </location>
</feature>
<dbReference type="EMBL" id="LJIJ01001429">
    <property type="protein sequence ID" value="ODM91767.1"/>
    <property type="molecule type" value="Genomic_DNA"/>
</dbReference>
<proteinExistence type="inferred from homology"/>
<accession>A0A1D2MFK6</accession>
<feature type="compositionally biased region" description="Acidic residues" evidence="10">
    <location>
        <begin position="262"/>
        <end position="273"/>
    </location>
</feature>
<feature type="region of interest" description="Disordered" evidence="10">
    <location>
        <begin position="353"/>
        <end position="385"/>
    </location>
</feature>
<sequence>MSKSEYFRELLLDDFHVFLELTVESNSEKLLPPPIPAAKKLKQRVLQSIHKWYSNFQGAHKRLALSYNFLKHNLKVDFDDALKRNAFELQQDLVERQRQSKLVGKKVDSIKSEMEEKVDELSRIITEMNNCFSLLIPKPNDLFQDEGNTELDEHESVNADTAVNLREHGIVDRRTVISIQLYDKPQQIRITEDNAAVVETLKDHYQELKNGYLPSIKKWIQVASKSDDETLFRKVMDLKSLVEEEMKRFEELKLVEPQNASDSEEESDSDFEDVPDKEGYEETVEAPPVVVLPVASTCSTSIATSKLQTPDNAQSEDVSWRPWNENEDDAKDPATLSATLAQLKSKQSKIAFATTAKTPPTSTDTKDSYHDAVPGSSRGSSESRKERLLKCAPKLPYDVDLYHWEDEKLTAPSIEIVETDGHKFWTPSQDRAGEVFEDPNGIASLRTRVIEFTGKFEPVKWSCRAPLPSGKLCPRRDRYKCPLHGKIVARDETGNPVKVEDIAELEAEKAKAEAEKPPDWQDPEFLKDIEAQTGMDLTIRPPKRGKKKQTFSQQYPGLTDVDKKKNTPRSRLEKKVLNKQSLKRVASTMDSLSHKRFRDKFGDQWNYAMNDD</sequence>
<dbReference type="GO" id="GO:0008270">
    <property type="term" value="F:zinc ion binding"/>
    <property type="evidence" value="ECO:0007669"/>
    <property type="project" value="UniProtKB-KW"/>
</dbReference>